<proteinExistence type="predicted"/>
<dbReference type="GO" id="GO:0051762">
    <property type="term" value="P:sesquiterpene biosynthetic process"/>
    <property type="evidence" value="ECO:0007669"/>
    <property type="project" value="TreeGrafter"/>
</dbReference>
<feature type="transmembrane region" description="Helical" evidence="2">
    <location>
        <begin position="39"/>
        <end position="61"/>
    </location>
</feature>
<keyword evidence="4" id="KW-1185">Reference proteome</keyword>
<dbReference type="InterPro" id="IPR006461">
    <property type="entry name" value="PLAC_motif_containing"/>
</dbReference>
<feature type="transmembrane region" description="Helical" evidence="2">
    <location>
        <begin position="289"/>
        <end position="308"/>
    </location>
</feature>
<feature type="transmembrane region" description="Helical" evidence="2">
    <location>
        <begin position="138"/>
        <end position="160"/>
    </location>
</feature>
<dbReference type="GO" id="GO:0009975">
    <property type="term" value="F:cyclase activity"/>
    <property type="evidence" value="ECO:0007669"/>
    <property type="project" value="TreeGrafter"/>
</dbReference>
<dbReference type="InterPro" id="IPR021369">
    <property type="entry name" value="DUF2985"/>
</dbReference>
<dbReference type="Pfam" id="PF11204">
    <property type="entry name" value="DUF2985"/>
    <property type="match status" value="1"/>
</dbReference>
<protein>
    <submittedName>
        <fullName evidence="3">Uncharacterized protein</fullName>
    </submittedName>
</protein>
<sequence length="419" mass="46403">MDLKLTGSEKGRRLPSKAHLRALFGPCKNWVMHPMHMALMAWAFVVAAGLTVVLLFMSGGMDGAVPERSERTRWTEITNQILNALFTIMCIYQHPRLCHHLVLLCRWLPEDAAEVRKVYCKKNANAGARRSDGRGHMAFVVVLLHLTCLCQYGQCGLYWGYSSDDRPTWLQIVLMAVGILSPAVASVYVAFGPLGSKLDEEFEISSSRRHERKEDAGREWAGGLFDCGDDLAGASLSLFCTCCVFGWNMERLGLGNKYVHAAVFVLLCFAPLLVFTTTASRIDDGVVKILMGVAGALLCFCGLLYGGFWRTQMRQRFDLKGDPSCCRCSPTAADYLRWLLCWPCAVAQEVRTGNLYDGVEESRERDLEERSRSLAAPANGGAAGNGRFGDVTIDNDEEKDASKAPPVQQLIQQEGDLRN</sequence>
<dbReference type="OrthoDB" id="6407410at2759"/>
<dbReference type="PANTHER" id="PTHR31045">
    <property type="entry name" value="PLAC8 FAMILY PROTEIN-RELATED"/>
    <property type="match status" value="1"/>
</dbReference>
<dbReference type="NCBIfam" id="TIGR01571">
    <property type="entry name" value="A_thal_Cys_rich"/>
    <property type="match status" value="1"/>
</dbReference>
<dbReference type="EMBL" id="JACMSC010000009">
    <property type="protein sequence ID" value="KAG6506911.1"/>
    <property type="molecule type" value="Genomic_DNA"/>
</dbReference>
<comment type="caution">
    <text evidence="3">The sequence shown here is derived from an EMBL/GenBank/DDBJ whole genome shotgun (WGS) entry which is preliminary data.</text>
</comment>
<reference evidence="3 4" key="1">
    <citation type="submission" date="2020-08" db="EMBL/GenBank/DDBJ databases">
        <title>Plant Genome Project.</title>
        <authorList>
            <person name="Zhang R.-G."/>
        </authorList>
    </citation>
    <scope>NUCLEOTIDE SEQUENCE [LARGE SCALE GENOMIC DNA]</scope>
    <source>
        <tissue evidence="3">Rhizome</tissue>
    </source>
</reference>
<feature type="transmembrane region" description="Helical" evidence="2">
    <location>
        <begin position="258"/>
        <end position="277"/>
    </location>
</feature>
<evidence type="ECO:0000313" key="3">
    <source>
        <dbReference type="EMBL" id="KAG6506911.1"/>
    </source>
</evidence>
<evidence type="ECO:0000256" key="1">
    <source>
        <dbReference type="SAM" id="MobiDB-lite"/>
    </source>
</evidence>
<gene>
    <name evidence="3" type="ORF">ZIOFF_032243</name>
</gene>
<feature type="transmembrane region" description="Helical" evidence="2">
    <location>
        <begin position="172"/>
        <end position="191"/>
    </location>
</feature>
<dbReference type="AlphaFoldDB" id="A0A8J5GIR2"/>
<evidence type="ECO:0000256" key="2">
    <source>
        <dbReference type="SAM" id="Phobius"/>
    </source>
</evidence>
<accession>A0A8J5GIR2</accession>
<keyword evidence="2" id="KW-0812">Transmembrane</keyword>
<name>A0A8J5GIR2_ZINOF</name>
<dbReference type="Pfam" id="PF04749">
    <property type="entry name" value="PLAC8"/>
    <property type="match status" value="1"/>
</dbReference>
<organism evidence="3 4">
    <name type="scientific">Zingiber officinale</name>
    <name type="common">Ginger</name>
    <name type="synonym">Amomum zingiber</name>
    <dbReference type="NCBI Taxonomy" id="94328"/>
    <lineage>
        <taxon>Eukaryota</taxon>
        <taxon>Viridiplantae</taxon>
        <taxon>Streptophyta</taxon>
        <taxon>Embryophyta</taxon>
        <taxon>Tracheophyta</taxon>
        <taxon>Spermatophyta</taxon>
        <taxon>Magnoliopsida</taxon>
        <taxon>Liliopsida</taxon>
        <taxon>Zingiberales</taxon>
        <taxon>Zingiberaceae</taxon>
        <taxon>Zingiber</taxon>
    </lineage>
</organism>
<evidence type="ECO:0000313" key="4">
    <source>
        <dbReference type="Proteomes" id="UP000734854"/>
    </source>
</evidence>
<keyword evidence="2" id="KW-1133">Transmembrane helix</keyword>
<dbReference type="Proteomes" id="UP000734854">
    <property type="component" value="Unassembled WGS sequence"/>
</dbReference>
<feature type="region of interest" description="Disordered" evidence="1">
    <location>
        <begin position="367"/>
        <end position="419"/>
    </location>
</feature>
<dbReference type="PANTHER" id="PTHR31045:SF19">
    <property type="entry name" value="OS03G0299800 PROTEIN"/>
    <property type="match status" value="1"/>
</dbReference>
<keyword evidence="2" id="KW-0472">Membrane</keyword>